<dbReference type="InParanoid" id="A7F8R4"/>
<dbReference type="KEGG" id="ssl:SS1G_13995"/>
<keyword evidence="1" id="KW-0175">Coiled coil</keyword>
<feature type="region of interest" description="Disordered" evidence="2">
    <location>
        <begin position="1"/>
        <end position="38"/>
    </location>
</feature>
<evidence type="ECO:0000256" key="2">
    <source>
        <dbReference type="SAM" id="MobiDB-lite"/>
    </source>
</evidence>
<dbReference type="GeneID" id="5481095"/>
<evidence type="ECO:0000256" key="1">
    <source>
        <dbReference type="SAM" id="Coils"/>
    </source>
</evidence>
<keyword evidence="4" id="KW-1185">Reference proteome</keyword>
<proteinExistence type="predicted"/>
<reference evidence="4" key="1">
    <citation type="journal article" date="2011" name="PLoS Genet.">
        <title>Genomic analysis of the necrotrophic fungal pathogens Sclerotinia sclerotiorum and Botrytis cinerea.</title>
        <authorList>
            <person name="Amselem J."/>
            <person name="Cuomo C.A."/>
            <person name="van Kan J.A."/>
            <person name="Viaud M."/>
            <person name="Benito E.P."/>
            <person name="Couloux A."/>
            <person name="Coutinho P.M."/>
            <person name="de Vries R.P."/>
            <person name="Dyer P.S."/>
            <person name="Fillinger S."/>
            <person name="Fournier E."/>
            <person name="Gout L."/>
            <person name="Hahn M."/>
            <person name="Kohn L."/>
            <person name="Lapalu N."/>
            <person name="Plummer K.M."/>
            <person name="Pradier J.M."/>
            <person name="Quevillon E."/>
            <person name="Sharon A."/>
            <person name="Simon A."/>
            <person name="ten Have A."/>
            <person name="Tudzynski B."/>
            <person name="Tudzynski P."/>
            <person name="Wincker P."/>
            <person name="Andrew M."/>
            <person name="Anthouard V."/>
            <person name="Beever R.E."/>
            <person name="Beffa R."/>
            <person name="Benoit I."/>
            <person name="Bouzid O."/>
            <person name="Brault B."/>
            <person name="Chen Z."/>
            <person name="Choquer M."/>
            <person name="Collemare J."/>
            <person name="Cotton P."/>
            <person name="Danchin E.G."/>
            <person name="Da Silva C."/>
            <person name="Gautier A."/>
            <person name="Giraud C."/>
            <person name="Giraud T."/>
            <person name="Gonzalez C."/>
            <person name="Grossetete S."/>
            <person name="Guldener U."/>
            <person name="Henrissat B."/>
            <person name="Howlett B.J."/>
            <person name="Kodira C."/>
            <person name="Kretschmer M."/>
            <person name="Lappartient A."/>
            <person name="Leroch M."/>
            <person name="Levis C."/>
            <person name="Mauceli E."/>
            <person name="Neuveglise C."/>
            <person name="Oeser B."/>
            <person name="Pearson M."/>
            <person name="Poulain J."/>
            <person name="Poussereau N."/>
            <person name="Quesneville H."/>
            <person name="Rascle C."/>
            <person name="Schumacher J."/>
            <person name="Segurens B."/>
            <person name="Sexton A."/>
            <person name="Silva E."/>
            <person name="Sirven C."/>
            <person name="Soanes D.M."/>
            <person name="Talbot N.J."/>
            <person name="Templeton M."/>
            <person name="Yandava C."/>
            <person name="Yarden O."/>
            <person name="Zeng Q."/>
            <person name="Rollins J.A."/>
            <person name="Lebrun M.H."/>
            <person name="Dickman M."/>
        </authorList>
    </citation>
    <scope>NUCLEOTIDE SEQUENCE [LARGE SCALE GENOMIC DNA]</scope>
    <source>
        <strain evidence="4">ATCC 18683 / 1980 / Ss-1</strain>
    </source>
</reference>
<feature type="region of interest" description="Disordered" evidence="2">
    <location>
        <begin position="82"/>
        <end position="102"/>
    </location>
</feature>
<feature type="coiled-coil region" evidence="1">
    <location>
        <begin position="40"/>
        <end position="67"/>
    </location>
</feature>
<organism evidence="3 4">
    <name type="scientific">Sclerotinia sclerotiorum (strain ATCC 18683 / 1980 / Ss-1)</name>
    <name type="common">White mold</name>
    <name type="synonym">Whetzelinia sclerotiorum</name>
    <dbReference type="NCBI Taxonomy" id="665079"/>
    <lineage>
        <taxon>Eukaryota</taxon>
        <taxon>Fungi</taxon>
        <taxon>Dikarya</taxon>
        <taxon>Ascomycota</taxon>
        <taxon>Pezizomycotina</taxon>
        <taxon>Leotiomycetes</taxon>
        <taxon>Helotiales</taxon>
        <taxon>Sclerotiniaceae</taxon>
        <taxon>Sclerotinia</taxon>
    </lineage>
</organism>
<dbReference type="Proteomes" id="UP000001312">
    <property type="component" value="Unassembled WGS sequence"/>
</dbReference>
<dbReference type="EMBL" id="CH476648">
    <property type="protein sequence ID" value="EDN99135.1"/>
    <property type="molecule type" value="Genomic_DNA"/>
</dbReference>
<protein>
    <submittedName>
        <fullName evidence="3">Uncharacterized protein</fullName>
    </submittedName>
</protein>
<dbReference type="AlphaFoldDB" id="A7F8R4"/>
<feature type="compositionally biased region" description="Polar residues" evidence="2">
    <location>
        <begin position="21"/>
        <end position="37"/>
    </location>
</feature>
<evidence type="ECO:0000313" key="3">
    <source>
        <dbReference type="EMBL" id="EDN99135.1"/>
    </source>
</evidence>
<evidence type="ECO:0000313" key="4">
    <source>
        <dbReference type="Proteomes" id="UP000001312"/>
    </source>
</evidence>
<sequence>MPEITLNRTKKRKVGAKSPRRNATSVSQVSQHDNNTPPGIEFVLAELSRLREQVVKLENQASVKSETNTHDSKNVGKAVIDLTDEDASSPVKSEHGSSERYDADGLYDADTLVPLFVHNGMRMPTIVRRFPVIQDLQLPFSQTQSFTMISYATFLGEI</sequence>
<gene>
    <name evidence="3" type="ORF">SS1G_13995</name>
</gene>
<feature type="compositionally biased region" description="Basic and acidic residues" evidence="2">
    <location>
        <begin position="92"/>
        <end position="102"/>
    </location>
</feature>
<feature type="compositionally biased region" description="Basic residues" evidence="2">
    <location>
        <begin position="8"/>
        <end position="20"/>
    </location>
</feature>
<dbReference type="RefSeq" id="XP_001585135.1">
    <property type="nucleotide sequence ID" value="XM_001585085.1"/>
</dbReference>
<accession>A7F8R4</accession>
<name>A7F8R4_SCLS1</name>